<organism evidence="1 2">
    <name type="scientific">Steccherinum ochraceum</name>
    <dbReference type="NCBI Taxonomy" id="92696"/>
    <lineage>
        <taxon>Eukaryota</taxon>
        <taxon>Fungi</taxon>
        <taxon>Dikarya</taxon>
        <taxon>Basidiomycota</taxon>
        <taxon>Agaricomycotina</taxon>
        <taxon>Agaricomycetes</taxon>
        <taxon>Polyporales</taxon>
        <taxon>Steccherinaceae</taxon>
        <taxon>Steccherinum</taxon>
    </lineage>
</organism>
<dbReference type="STRING" id="92696.A0A4R0RRP7"/>
<gene>
    <name evidence="1" type="ORF">EIP91_003065</name>
</gene>
<dbReference type="OrthoDB" id="529273at2759"/>
<evidence type="ECO:0000313" key="1">
    <source>
        <dbReference type="EMBL" id="TCD65134.1"/>
    </source>
</evidence>
<proteinExistence type="predicted"/>
<comment type="caution">
    <text evidence="1">The sequence shown here is derived from an EMBL/GenBank/DDBJ whole genome shotgun (WGS) entry which is preliminary data.</text>
</comment>
<dbReference type="Proteomes" id="UP000292702">
    <property type="component" value="Unassembled WGS sequence"/>
</dbReference>
<reference evidence="1 2" key="1">
    <citation type="submission" date="2018-11" db="EMBL/GenBank/DDBJ databases">
        <title>Genome assembly of Steccherinum ochraceum LE-BIN_3174, the white-rot fungus of the Steccherinaceae family (The Residual Polyporoid clade, Polyporales, Basidiomycota).</title>
        <authorList>
            <person name="Fedorova T.V."/>
            <person name="Glazunova O.A."/>
            <person name="Landesman E.O."/>
            <person name="Moiseenko K.V."/>
            <person name="Psurtseva N.V."/>
            <person name="Savinova O.S."/>
            <person name="Shakhova N.V."/>
            <person name="Tyazhelova T.V."/>
            <person name="Vasina D.V."/>
        </authorList>
    </citation>
    <scope>NUCLEOTIDE SEQUENCE [LARGE SCALE GENOMIC DNA]</scope>
    <source>
        <strain evidence="1 2">LE-BIN_3174</strain>
    </source>
</reference>
<sequence>MSLRMVGVNSRALDTLNTAYLAGLGSKDPGLDADGRRPLAWRDELEKLMVGDWDWKEGQIAAVEHAQDSLSLGEGERKGFSYVYNVGKEASRSAGREMMGIGVTEGVTGMEQILKVNWEQDAAHTKALAHVPGYTVFENVFILNGTFYLVTDSPSSLPPLGSIASAVGDPTRPPRPQDWKVIDSENATTVLGPYSGRFYGTSWISTDLSSSQDPYTFFSLLRTHNHMLSPRMGRAFISKSGLRILEPGSFPGIDDVAPPTRFMFPYLPTFSSPQLPTPPGGEEVKEHPPLRTRSYNGLHPQLLRAVMPTVTFSYMEDWKDVAEMHVPYLFDRLIVADSGAASRGREQWNIGWTPPLRKGSVSIGSGHDLRKRSDEDAVEDQELLLKRQEEPDDSHLGKPVWAAPFVGLPAPESWWTPVRAALLSYLKLPADPEPQVESTTTKGAFWGRDEPVNGGSRLRREDHTQLLKGLSELLKDGLLSEVHVVRGNGTLEVWDDRMRAIARSSIVIGPFGSQLFDGLLMKVPPQIPAPPEGEEPETVPKRAPASLIMEFFPPGVFKRDQEFAAHSVGLRYVAWWNGRMFSGNSLPPVIGDVNIRVAHLEDSIISLNTDAVVKAIKEEASKFILASRDSS</sequence>
<protein>
    <submittedName>
        <fullName evidence="1">Uncharacterized protein</fullName>
    </submittedName>
</protein>
<accession>A0A4R0RRP7</accession>
<keyword evidence="2" id="KW-1185">Reference proteome</keyword>
<dbReference type="EMBL" id="RWJN01000197">
    <property type="protein sequence ID" value="TCD65134.1"/>
    <property type="molecule type" value="Genomic_DNA"/>
</dbReference>
<name>A0A4R0RRP7_9APHY</name>
<dbReference type="AlphaFoldDB" id="A0A4R0RRP7"/>
<evidence type="ECO:0000313" key="2">
    <source>
        <dbReference type="Proteomes" id="UP000292702"/>
    </source>
</evidence>